<dbReference type="Pfam" id="PF09722">
    <property type="entry name" value="Xre_MbcA_ParS_C"/>
    <property type="match status" value="1"/>
</dbReference>
<organism evidence="2 3">
    <name type="scientific">Legionella busanensis</name>
    <dbReference type="NCBI Taxonomy" id="190655"/>
    <lineage>
        <taxon>Bacteria</taxon>
        <taxon>Pseudomonadati</taxon>
        <taxon>Pseudomonadota</taxon>
        <taxon>Gammaproteobacteria</taxon>
        <taxon>Legionellales</taxon>
        <taxon>Legionellaceae</taxon>
        <taxon>Legionella</taxon>
    </lineage>
</organism>
<gene>
    <name evidence="2" type="ORF">NCTC13316_01655</name>
</gene>
<protein>
    <submittedName>
        <fullName evidence="2">Uncharacterized conserved protein</fullName>
    </submittedName>
</protein>
<dbReference type="RefSeq" id="WP_115331187.1">
    <property type="nucleotide sequence ID" value="NZ_CAAAHP010000001.1"/>
</dbReference>
<evidence type="ECO:0000313" key="3">
    <source>
        <dbReference type="Proteomes" id="UP000254794"/>
    </source>
</evidence>
<evidence type="ECO:0000313" key="2">
    <source>
        <dbReference type="EMBL" id="STX51559.1"/>
    </source>
</evidence>
<feature type="domain" description="Antitoxin Xre/MbcA/ParS-like toxin-binding" evidence="1">
    <location>
        <begin position="86"/>
        <end position="131"/>
    </location>
</feature>
<evidence type="ECO:0000259" key="1">
    <source>
        <dbReference type="Pfam" id="PF09722"/>
    </source>
</evidence>
<dbReference type="OrthoDB" id="8595277at2"/>
<dbReference type="InterPro" id="IPR024467">
    <property type="entry name" value="Xre/MbcA/ParS-like_toxin-bd"/>
</dbReference>
<accession>A0A378JMZ0</accession>
<dbReference type="InterPro" id="IPR011979">
    <property type="entry name" value="Antitox_Xre"/>
</dbReference>
<name>A0A378JMZ0_9GAMM</name>
<sequence length="134" mass="15008">MLASNSLIQALKDPLKEIALIRNGALPDAFEDILKPRSFVMKDVLNRLNISAPTYKTKKREKKLLDSSATEKLLRLISTIQLASKIIGDPEAKNWLYREVDSLGGRAPIDLLDTEAGHKLVEQTLQQIKHGIYS</sequence>
<dbReference type="Proteomes" id="UP000254794">
    <property type="component" value="Unassembled WGS sequence"/>
</dbReference>
<dbReference type="EMBL" id="UGOD01000001">
    <property type="protein sequence ID" value="STX51559.1"/>
    <property type="molecule type" value="Genomic_DNA"/>
</dbReference>
<keyword evidence="3" id="KW-1185">Reference proteome</keyword>
<dbReference type="AlphaFoldDB" id="A0A378JMZ0"/>
<dbReference type="NCBIfam" id="TIGR02293">
    <property type="entry name" value="TAS_TIGR02293"/>
    <property type="match status" value="1"/>
</dbReference>
<reference evidence="2 3" key="1">
    <citation type="submission" date="2018-06" db="EMBL/GenBank/DDBJ databases">
        <authorList>
            <consortium name="Pathogen Informatics"/>
            <person name="Doyle S."/>
        </authorList>
    </citation>
    <scope>NUCLEOTIDE SEQUENCE [LARGE SCALE GENOMIC DNA]</scope>
    <source>
        <strain evidence="2 3">NCTC13316</strain>
    </source>
</reference>
<proteinExistence type="predicted"/>